<name>A0A1T5A9V5_9HYPH</name>
<gene>
    <name evidence="2" type="ORF">SAMN05660750_00009</name>
</gene>
<evidence type="ECO:0008006" key="4">
    <source>
        <dbReference type="Google" id="ProtNLM"/>
    </source>
</evidence>
<reference evidence="2 3" key="1">
    <citation type="submission" date="2017-02" db="EMBL/GenBank/DDBJ databases">
        <authorList>
            <person name="Peterson S.W."/>
        </authorList>
    </citation>
    <scope>NUCLEOTIDE SEQUENCE [LARGE SCALE GENOMIC DNA]</scope>
    <source>
        <strain evidence="2 3">DSM 9653</strain>
    </source>
</reference>
<proteinExistence type="predicted"/>
<sequence>MRRAAVLACVCALYAAHEATAGPQPVTRQARACLAWDKEIHRMLGWSELYDLHSAGLRDGIRAETDRLRDKCVRDISMASLNRYVMLMKMLYDDEADEFESFD</sequence>
<feature type="signal peptide" evidence="1">
    <location>
        <begin position="1"/>
        <end position="21"/>
    </location>
</feature>
<protein>
    <recommendedName>
        <fullName evidence="4">HdeA/HdeB family protein</fullName>
    </recommendedName>
</protein>
<organism evidence="2 3">
    <name type="scientific">Bosea thiooxidans</name>
    <dbReference type="NCBI Taxonomy" id="53254"/>
    <lineage>
        <taxon>Bacteria</taxon>
        <taxon>Pseudomonadati</taxon>
        <taxon>Pseudomonadota</taxon>
        <taxon>Alphaproteobacteria</taxon>
        <taxon>Hyphomicrobiales</taxon>
        <taxon>Boseaceae</taxon>
        <taxon>Bosea</taxon>
    </lineage>
</organism>
<evidence type="ECO:0000313" key="3">
    <source>
        <dbReference type="Proteomes" id="UP000190130"/>
    </source>
</evidence>
<evidence type="ECO:0000256" key="1">
    <source>
        <dbReference type="SAM" id="SignalP"/>
    </source>
</evidence>
<dbReference type="EMBL" id="FUYX01000001">
    <property type="protein sequence ID" value="SKB31782.1"/>
    <property type="molecule type" value="Genomic_DNA"/>
</dbReference>
<dbReference type="RefSeq" id="WP_079590929.1">
    <property type="nucleotide sequence ID" value="NZ_FUYX01000001.1"/>
</dbReference>
<dbReference type="Proteomes" id="UP000190130">
    <property type="component" value="Unassembled WGS sequence"/>
</dbReference>
<keyword evidence="1" id="KW-0732">Signal</keyword>
<dbReference type="OrthoDB" id="8162773at2"/>
<dbReference type="AlphaFoldDB" id="A0A1T5A9V5"/>
<evidence type="ECO:0000313" key="2">
    <source>
        <dbReference type="EMBL" id="SKB31782.1"/>
    </source>
</evidence>
<accession>A0A1T5A9V5</accession>
<feature type="chain" id="PRO_5013024406" description="HdeA/HdeB family protein" evidence="1">
    <location>
        <begin position="22"/>
        <end position="103"/>
    </location>
</feature>